<name>A0A317VW69_9EURO</name>
<evidence type="ECO:0000313" key="3">
    <source>
        <dbReference type="EMBL" id="PWY78553.1"/>
    </source>
</evidence>
<organism evidence="3 4">
    <name type="scientific">Aspergillus sclerotioniger CBS 115572</name>
    <dbReference type="NCBI Taxonomy" id="1450535"/>
    <lineage>
        <taxon>Eukaryota</taxon>
        <taxon>Fungi</taxon>
        <taxon>Dikarya</taxon>
        <taxon>Ascomycota</taxon>
        <taxon>Pezizomycotina</taxon>
        <taxon>Eurotiomycetes</taxon>
        <taxon>Eurotiomycetidae</taxon>
        <taxon>Eurotiales</taxon>
        <taxon>Aspergillaceae</taxon>
        <taxon>Aspergillus</taxon>
        <taxon>Aspergillus subgen. Circumdati</taxon>
    </lineage>
</organism>
<comment type="caution">
    <text evidence="3">The sequence shown here is derived from an EMBL/GenBank/DDBJ whole genome shotgun (WGS) entry which is preliminary data.</text>
</comment>
<keyword evidence="4" id="KW-1185">Reference proteome</keyword>
<keyword evidence="2" id="KW-0472">Membrane</keyword>
<evidence type="ECO:0000313" key="4">
    <source>
        <dbReference type="Proteomes" id="UP000246702"/>
    </source>
</evidence>
<feature type="transmembrane region" description="Helical" evidence="2">
    <location>
        <begin position="148"/>
        <end position="169"/>
    </location>
</feature>
<feature type="region of interest" description="Disordered" evidence="1">
    <location>
        <begin position="1"/>
        <end position="23"/>
    </location>
</feature>
<dbReference type="RefSeq" id="XP_025464862.1">
    <property type="nucleotide sequence ID" value="XM_025615873.1"/>
</dbReference>
<feature type="transmembrane region" description="Helical" evidence="2">
    <location>
        <begin position="75"/>
        <end position="94"/>
    </location>
</feature>
<proteinExistence type="predicted"/>
<dbReference type="OrthoDB" id="10021397at2759"/>
<sequence>MTEYSAAFSATAESTSVSSEPKQPEAFMQDILGSDGSQQQQQHHLLHPDPKAQTASTLPIWFQAIKGTSAIHSGVMNLPMIISFVIASVSGGLWPHQVDRLPGDPGAGEQNIAKEVPSIDPETVVNVGVMALYHVVIVAYNRAMTHTFYVGVAMACLSVLGAVLEWVYISAA</sequence>
<evidence type="ECO:0000256" key="1">
    <source>
        <dbReference type="SAM" id="MobiDB-lite"/>
    </source>
</evidence>
<dbReference type="GeneID" id="37118016"/>
<dbReference type="EMBL" id="MSFK01000024">
    <property type="protein sequence ID" value="PWY78553.1"/>
    <property type="molecule type" value="Genomic_DNA"/>
</dbReference>
<protein>
    <submittedName>
        <fullName evidence="3">Uncharacterized protein</fullName>
    </submittedName>
</protein>
<feature type="transmembrane region" description="Helical" evidence="2">
    <location>
        <begin position="123"/>
        <end position="141"/>
    </location>
</feature>
<evidence type="ECO:0000256" key="2">
    <source>
        <dbReference type="SAM" id="Phobius"/>
    </source>
</evidence>
<gene>
    <name evidence="3" type="ORF">BO94DRAFT_588272</name>
</gene>
<keyword evidence="2" id="KW-1133">Transmembrane helix</keyword>
<feature type="compositionally biased region" description="Low complexity" evidence="1">
    <location>
        <begin position="1"/>
        <end position="20"/>
    </location>
</feature>
<dbReference type="AlphaFoldDB" id="A0A317VW69"/>
<keyword evidence="2" id="KW-0812">Transmembrane</keyword>
<reference evidence="3 4" key="1">
    <citation type="submission" date="2016-12" db="EMBL/GenBank/DDBJ databases">
        <title>The genomes of Aspergillus section Nigri reveals drivers in fungal speciation.</title>
        <authorList>
            <consortium name="DOE Joint Genome Institute"/>
            <person name="Vesth T.C."/>
            <person name="Nybo J."/>
            <person name="Theobald S."/>
            <person name="Brandl J."/>
            <person name="Frisvad J.C."/>
            <person name="Nielsen K.F."/>
            <person name="Lyhne E.K."/>
            <person name="Kogle M.E."/>
            <person name="Kuo A."/>
            <person name="Riley R."/>
            <person name="Clum A."/>
            <person name="Nolan M."/>
            <person name="Lipzen A."/>
            <person name="Salamov A."/>
            <person name="Henrissat B."/>
            <person name="Wiebenga A."/>
            <person name="De Vries R.P."/>
            <person name="Grigoriev I.V."/>
            <person name="Mortensen U.H."/>
            <person name="Andersen M.R."/>
            <person name="Baker S.E."/>
        </authorList>
    </citation>
    <scope>NUCLEOTIDE SEQUENCE [LARGE SCALE GENOMIC DNA]</scope>
    <source>
        <strain evidence="3 4">CBS 115572</strain>
    </source>
</reference>
<accession>A0A317VW69</accession>
<dbReference type="Proteomes" id="UP000246702">
    <property type="component" value="Unassembled WGS sequence"/>
</dbReference>